<gene>
    <name evidence="6" type="ordered locus">Acid_5152</name>
</gene>
<feature type="chain" id="PRO_5004162785" evidence="4">
    <location>
        <begin position="27"/>
        <end position="1162"/>
    </location>
</feature>
<dbReference type="PROSITE" id="PS51257">
    <property type="entry name" value="PROKAR_LIPOPROTEIN"/>
    <property type="match status" value="1"/>
</dbReference>
<evidence type="ECO:0000256" key="2">
    <source>
        <dbReference type="ARBA" id="ARBA00023136"/>
    </source>
</evidence>
<feature type="signal peptide" evidence="4">
    <location>
        <begin position="1"/>
        <end position="26"/>
    </location>
</feature>
<keyword evidence="4" id="KW-0732">Signal</keyword>
<dbReference type="Gene3D" id="2.40.170.20">
    <property type="entry name" value="TonB-dependent receptor, beta-barrel domain"/>
    <property type="match status" value="1"/>
</dbReference>
<name>Q01W59_SOLUE</name>
<evidence type="ECO:0000256" key="1">
    <source>
        <dbReference type="ARBA" id="ARBA00004442"/>
    </source>
</evidence>
<dbReference type="eggNOG" id="COG4932">
    <property type="taxonomic scope" value="Bacteria"/>
</dbReference>
<dbReference type="OrthoDB" id="97893at2"/>
<keyword evidence="3" id="KW-0998">Cell outer membrane</keyword>
<evidence type="ECO:0000313" key="6">
    <source>
        <dbReference type="EMBL" id="ABJ86106.1"/>
    </source>
</evidence>
<dbReference type="InParanoid" id="Q01W59"/>
<evidence type="ECO:0000256" key="4">
    <source>
        <dbReference type="SAM" id="SignalP"/>
    </source>
</evidence>
<dbReference type="Pfam" id="PF13620">
    <property type="entry name" value="CarboxypepD_reg"/>
    <property type="match status" value="1"/>
</dbReference>
<dbReference type="SUPFAM" id="SSF56935">
    <property type="entry name" value="Porins"/>
    <property type="match status" value="1"/>
</dbReference>
<dbReference type="Pfam" id="PF25183">
    <property type="entry name" value="OMP_b-brl_4"/>
    <property type="match status" value="1"/>
</dbReference>
<accession>Q01W59</accession>
<evidence type="ECO:0000259" key="5">
    <source>
        <dbReference type="Pfam" id="PF25183"/>
    </source>
</evidence>
<dbReference type="HOGENOM" id="CLU_006298_0_0_0"/>
<keyword evidence="6" id="KW-0675">Receptor</keyword>
<dbReference type="InterPro" id="IPR036942">
    <property type="entry name" value="Beta-barrel_TonB_sf"/>
</dbReference>
<dbReference type="STRING" id="234267.Acid_5152"/>
<dbReference type="EMBL" id="CP000473">
    <property type="protein sequence ID" value="ABJ86106.1"/>
    <property type="molecule type" value="Genomic_DNA"/>
</dbReference>
<proteinExistence type="predicted"/>
<evidence type="ECO:0000256" key="3">
    <source>
        <dbReference type="ARBA" id="ARBA00023237"/>
    </source>
</evidence>
<dbReference type="InterPro" id="IPR008969">
    <property type="entry name" value="CarboxyPept-like_regulatory"/>
</dbReference>
<dbReference type="InterPro" id="IPR057601">
    <property type="entry name" value="Oar-like_b-barrel"/>
</dbReference>
<feature type="domain" description="TonB-dependent transporter Oar-like beta-barrel" evidence="5">
    <location>
        <begin position="253"/>
        <end position="1155"/>
    </location>
</feature>
<dbReference type="AlphaFoldDB" id="Q01W59"/>
<sequence precursor="true">MFLGGKLKPLACIFLLVACLATGLFAQDISGTIGGTILDPSGATVPNAKVTITNTDRNQVLRTITTEASGTYSAPLIPVGQYSIKVEVAGFKTETRTGITLNVNDDLKFNITMQVGAMTDTVTVEAASTSVELGTPASANTIDGTQVRELSLGTRNYEQLVALMPGVASGPTDELYIGNSSPSGLAATLPYSINGNRTSANNWSVDGADNVDRGSNLTLMTFPSVDAIAQFKVERSLYTADTGRAGGAQISVITKNGTSSFHGGVYEFFRNDALAANNFSNNANKVNVIDSANPMNNCSTNFTSTCAAKVPPLRWNDFGGTIGGPIYIPGHYNRDKNKTFFFYSQEHRRIITYTTFNPILPTAAMLTGNFSQPVCITVASGGCPAGSTPVTQIPANLINANSAAYIKDIYSKLPLSSANTVAATTAGFFAQRNLYNSDMYIARLDHTFNEKFSIWGKFEIDQIPTTEPGGLFTGSTIPGGAITNTNSPGRSVVVHALNTIKPTLLNEAGFNFSQSKIIATPVGLTAKANSPDINPAEPFTNTQGVVPNVTLTSGTSIVGYGPYFERNRNYTFFDNVTWIKGRHTWKFGWNTNRYNKTENAASQQGSFGFTNAGAPTGTSAFQQSFANFLLGNVATFTMPSTDITPNIWAWQHEAYAQDDFKVSAHLTVYAGVRWSFFGQPTDTTNLLDNFNPASYSAANAPKIDSTTGNIIPGTGNNPSMNGIIVGGKGSPYGDHIGNQVYKNFAPRVGLAWDPFGTGKTAIRTGYGIYYDSGLYGTYEQNTFANPPYVSSIAYSNGSFTNIGSGTQGVSASPLVLHATQIPANIPYTQQWSFNIQQRLAKDTVLEVGYFGTKGTHLLGIVDINQAYPGAALAAGLHTGAAGTTIFTTTDTPRINAIRPYLGFNAINTLETAFDSNYHSLQVQFRKTMRGGNQFNAAYTWSKNLTDNGSDRSNAPQNSYNWHEGEYGPYNGDRRQVLTFNYVYVLPFLRENRSLVGHVLGGWQLSGIASFYTGAPFTATTSSVDPAGLGLLGSSSASSRPDMICDPNANAPHAYAGIPNAANTYFNTACFVPVPQGAVRPGNAGRGTIRGPGFANLDASLMKNFNLIGEGKVKMQLRLESFNTLNLVEPNGYSSTNITSTTFGVISSYRAPRRVQLAAKINF</sequence>
<dbReference type="KEGG" id="sus:Acid_5152"/>
<dbReference type="SUPFAM" id="SSF49464">
    <property type="entry name" value="Carboxypeptidase regulatory domain-like"/>
    <property type="match status" value="1"/>
</dbReference>
<organism evidence="6">
    <name type="scientific">Solibacter usitatus (strain Ellin6076)</name>
    <dbReference type="NCBI Taxonomy" id="234267"/>
    <lineage>
        <taxon>Bacteria</taxon>
        <taxon>Pseudomonadati</taxon>
        <taxon>Acidobacteriota</taxon>
        <taxon>Terriglobia</taxon>
        <taxon>Bryobacterales</taxon>
        <taxon>Solibacteraceae</taxon>
        <taxon>Candidatus Solibacter</taxon>
    </lineage>
</organism>
<dbReference type="GO" id="GO:0009279">
    <property type="term" value="C:cell outer membrane"/>
    <property type="evidence" value="ECO:0007669"/>
    <property type="project" value="UniProtKB-SubCell"/>
</dbReference>
<keyword evidence="2" id="KW-0472">Membrane</keyword>
<reference evidence="6" key="1">
    <citation type="submission" date="2006-10" db="EMBL/GenBank/DDBJ databases">
        <title>Complete sequence of Solibacter usitatus Ellin6076.</title>
        <authorList>
            <consortium name="US DOE Joint Genome Institute"/>
            <person name="Copeland A."/>
            <person name="Lucas S."/>
            <person name="Lapidus A."/>
            <person name="Barry K."/>
            <person name="Detter J.C."/>
            <person name="Glavina del Rio T."/>
            <person name="Hammon N."/>
            <person name="Israni S."/>
            <person name="Dalin E."/>
            <person name="Tice H."/>
            <person name="Pitluck S."/>
            <person name="Thompson L.S."/>
            <person name="Brettin T."/>
            <person name="Bruce D."/>
            <person name="Han C."/>
            <person name="Tapia R."/>
            <person name="Gilna P."/>
            <person name="Schmutz J."/>
            <person name="Larimer F."/>
            <person name="Land M."/>
            <person name="Hauser L."/>
            <person name="Kyrpides N."/>
            <person name="Mikhailova N."/>
            <person name="Janssen P.H."/>
            <person name="Kuske C.R."/>
            <person name="Richardson P."/>
        </authorList>
    </citation>
    <scope>NUCLEOTIDE SEQUENCE</scope>
    <source>
        <strain evidence="6">Ellin6076</strain>
    </source>
</reference>
<dbReference type="Gene3D" id="2.60.40.1120">
    <property type="entry name" value="Carboxypeptidase-like, regulatory domain"/>
    <property type="match status" value="1"/>
</dbReference>
<comment type="subcellular location">
    <subcellularLocation>
        <location evidence="1">Cell outer membrane</location>
    </subcellularLocation>
</comment>
<protein>
    <submittedName>
        <fullName evidence="6">TonB-dependent receptor</fullName>
    </submittedName>
</protein>